<name>A0A840X404_9MICO</name>
<dbReference type="Proteomes" id="UP000552883">
    <property type="component" value="Unassembled WGS sequence"/>
</dbReference>
<organism evidence="1 2">
    <name type="scientific">Microcella frigidaquae</name>
    <dbReference type="NCBI Taxonomy" id="424758"/>
    <lineage>
        <taxon>Bacteria</taxon>
        <taxon>Bacillati</taxon>
        <taxon>Actinomycetota</taxon>
        <taxon>Actinomycetes</taxon>
        <taxon>Micrococcales</taxon>
        <taxon>Microbacteriaceae</taxon>
        <taxon>Microcella</taxon>
    </lineage>
</organism>
<evidence type="ECO:0000313" key="2">
    <source>
        <dbReference type="Proteomes" id="UP000552883"/>
    </source>
</evidence>
<gene>
    <name evidence="1" type="ORF">BJ959_000729</name>
</gene>
<proteinExistence type="predicted"/>
<sequence length="86" mass="9399">MDEINVLVEAARLLREAADDVERYQPVQSSQLRSAMVRLDELGFSRTFVARQVAEWLEAEAEAALAAGDAPLGAALAVAEKVRRES</sequence>
<dbReference type="AlphaFoldDB" id="A0A840X404"/>
<dbReference type="RefSeq" id="WP_153982528.1">
    <property type="nucleotide sequence ID" value="NZ_BAAANZ010000009.1"/>
</dbReference>
<dbReference type="EMBL" id="JACHBS010000001">
    <property type="protein sequence ID" value="MBB5617233.1"/>
    <property type="molecule type" value="Genomic_DNA"/>
</dbReference>
<protein>
    <submittedName>
        <fullName evidence="1">Uncharacterized protein</fullName>
    </submittedName>
</protein>
<keyword evidence="2" id="KW-1185">Reference proteome</keyword>
<comment type="caution">
    <text evidence="1">The sequence shown here is derived from an EMBL/GenBank/DDBJ whole genome shotgun (WGS) entry which is preliminary data.</text>
</comment>
<accession>A0A840X404</accession>
<evidence type="ECO:0000313" key="1">
    <source>
        <dbReference type="EMBL" id="MBB5617233.1"/>
    </source>
</evidence>
<reference evidence="1 2" key="1">
    <citation type="submission" date="2020-08" db="EMBL/GenBank/DDBJ databases">
        <title>Sequencing the genomes of 1000 actinobacteria strains.</title>
        <authorList>
            <person name="Klenk H.-P."/>
        </authorList>
    </citation>
    <scope>NUCLEOTIDE SEQUENCE [LARGE SCALE GENOMIC DNA]</scope>
    <source>
        <strain evidence="1 2">DSM 23889</strain>
    </source>
</reference>